<keyword evidence="2" id="KW-1185">Reference proteome</keyword>
<comment type="caution">
    <text evidence="1">The sequence shown here is derived from an EMBL/GenBank/DDBJ whole genome shotgun (WGS) entry which is preliminary data.</text>
</comment>
<name>A0ABD3B485_9GENT</name>
<evidence type="ECO:0000313" key="2">
    <source>
        <dbReference type="Proteomes" id="UP001630127"/>
    </source>
</evidence>
<evidence type="ECO:0000313" key="1">
    <source>
        <dbReference type="EMBL" id="KAL3538328.1"/>
    </source>
</evidence>
<accession>A0ABD3B485</accession>
<dbReference type="AlphaFoldDB" id="A0ABD3B485"/>
<protein>
    <submittedName>
        <fullName evidence="1">Uncharacterized protein</fullName>
    </submittedName>
</protein>
<reference evidence="1 2" key="1">
    <citation type="submission" date="2024-11" db="EMBL/GenBank/DDBJ databases">
        <title>A near-complete genome assembly of Cinchona calisaya.</title>
        <authorList>
            <person name="Lian D.C."/>
            <person name="Zhao X.W."/>
            <person name="Wei L."/>
        </authorList>
    </citation>
    <scope>NUCLEOTIDE SEQUENCE [LARGE SCALE GENOMIC DNA]</scope>
    <source>
        <tissue evidence="1">Nenye</tissue>
    </source>
</reference>
<dbReference type="Proteomes" id="UP001630127">
    <property type="component" value="Unassembled WGS sequence"/>
</dbReference>
<organism evidence="1 2">
    <name type="scientific">Cinchona calisaya</name>
    <dbReference type="NCBI Taxonomy" id="153742"/>
    <lineage>
        <taxon>Eukaryota</taxon>
        <taxon>Viridiplantae</taxon>
        <taxon>Streptophyta</taxon>
        <taxon>Embryophyta</taxon>
        <taxon>Tracheophyta</taxon>
        <taxon>Spermatophyta</taxon>
        <taxon>Magnoliopsida</taxon>
        <taxon>eudicotyledons</taxon>
        <taxon>Gunneridae</taxon>
        <taxon>Pentapetalae</taxon>
        <taxon>asterids</taxon>
        <taxon>lamiids</taxon>
        <taxon>Gentianales</taxon>
        <taxon>Rubiaceae</taxon>
        <taxon>Cinchonoideae</taxon>
        <taxon>Cinchoneae</taxon>
        <taxon>Cinchona</taxon>
    </lineage>
</organism>
<sequence>MYAWIGDTIHHALELERARLGKYHLDFCSIMDIKADEPWYFEKSPDSFHSREDTKDLEDQVSTSEYGFDADFKMELSHSGVSFEEPDHSEEKDSVVVATASQKPQIGIGAQSSQSSQIETVFLGNEELNESGSTNSGIADLITLNQMIERGVLQSVN</sequence>
<gene>
    <name evidence="1" type="ORF">ACH5RR_001694</name>
</gene>
<proteinExistence type="predicted"/>
<dbReference type="EMBL" id="JBJUIK010000001">
    <property type="protein sequence ID" value="KAL3538328.1"/>
    <property type="molecule type" value="Genomic_DNA"/>
</dbReference>